<dbReference type="GO" id="GO:0016149">
    <property type="term" value="F:translation release factor activity, codon specific"/>
    <property type="evidence" value="ECO:0007669"/>
    <property type="project" value="UniProtKB-UniRule"/>
</dbReference>
<comment type="PTM">
    <text evidence="6">Methylated by PrmC. Methylation increases the termination efficiency of RF1.</text>
</comment>
<dbReference type="PROSITE" id="PS00745">
    <property type="entry name" value="RF_PROK_I"/>
    <property type="match status" value="1"/>
</dbReference>
<evidence type="ECO:0000256" key="4">
    <source>
        <dbReference type="ARBA" id="ARBA00022917"/>
    </source>
</evidence>
<evidence type="ECO:0000256" key="2">
    <source>
        <dbReference type="ARBA" id="ARBA00010835"/>
    </source>
</evidence>
<organism evidence="9 10">
    <name type="scientific">Herpetosiphon geysericola</name>
    <dbReference type="NCBI Taxonomy" id="70996"/>
    <lineage>
        <taxon>Bacteria</taxon>
        <taxon>Bacillati</taxon>
        <taxon>Chloroflexota</taxon>
        <taxon>Chloroflexia</taxon>
        <taxon>Herpetosiphonales</taxon>
        <taxon>Herpetosiphonaceae</taxon>
        <taxon>Herpetosiphon</taxon>
    </lineage>
</organism>
<dbReference type="Gene3D" id="3.30.160.20">
    <property type="match status" value="1"/>
</dbReference>
<dbReference type="Pfam" id="PF00472">
    <property type="entry name" value="RF-1"/>
    <property type="match status" value="1"/>
</dbReference>
<dbReference type="PANTHER" id="PTHR43804">
    <property type="entry name" value="LD18447P"/>
    <property type="match status" value="1"/>
</dbReference>
<dbReference type="NCBIfam" id="NF001859">
    <property type="entry name" value="PRK00591.1"/>
    <property type="match status" value="1"/>
</dbReference>
<dbReference type="SMART" id="SM00937">
    <property type="entry name" value="PCRF"/>
    <property type="match status" value="1"/>
</dbReference>
<comment type="caution">
    <text evidence="9">The sequence shown here is derived from an EMBL/GenBank/DDBJ whole genome shotgun (WGS) entry which is preliminary data.</text>
</comment>
<dbReference type="FunFam" id="3.30.160.20:FF:000004">
    <property type="entry name" value="Peptide chain release factor 1"/>
    <property type="match status" value="1"/>
</dbReference>
<dbReference type="AlphaFoldDB" id="A0A0P6YCR1"/>
<keyword evidence="4 6" id="KW-0648">Protein biosynthesis</keyword>
<evidence type="ECO:0000256" key="1">
    <source>
        <dbReference type="ARBA" id="ARBA00002986"/>
    </source>
</evidence>
<dbReference type="NCBIfam" id="TIGR00019">
    <property type="entry name" value="prfA"/>
    <property type="match status" value="1"/>
</dbReference>
<dbReference type="InterPro" id="IPR000352">
    <property type="entry name" value="Pep_chain_release_fac_I"/>
</dbReference>
<dbReference type="FunFam" id="3.30.70.1660:FF:000002">
    <property type="entry name" value="Peptide chain release factor 1"/>
    <property type="match status" value="1"/>
</dbReference>
<keyword evidence="7" id="KW-0175">Coiled coil</keyword>
<dbReference type="InterPro" id="IPR050057">
    <property type="entry name" value="Prokaryotic/Mito_RF"/>
</dbReference>
<dbReference type="SUPFAM" id="SSF75620">
    <property type="entry name" value="Release factor"/>
    <property type="match status" value="1"/>
</dbReference>
<evidence type="ECO:0000256" key="6">
    <source>
        <dbReference type="HAMAP-Rule" id="MF_00093"/>
    </source>
</evidence>
<evidence type="ECO:0000256" key="7">
    <source>
        <dbReference type="SAM" id="Coils"/>
    </source>
</evidence>
<comment type="similarity">
    <text evidence="2 6">Belongs to the prokaryotic/mitochondrial release factor family.</text>
</comment>
<dbReference type="Gene3D" id="6.10.140.1950">
    <property type="match status" value="1"/>
</dbReference>
<accession>A0A0P6YCR1</accession>
<comment type="function">
    <text evidence="1 6">Peptide chain release factor 1 directs the termination of translation in response to the peptide chain termination codons UAG and UAA.</text>
</comment>
<keyword evidence="3 6" id="KW-0488">Methylation</keyword>
<dbReference type="Gene3D" id="3.30.70.1660">
    <property type="match status" value="1"/>
</dbReference>
<feature type="domain" description="Prokaryotic-type class I peptide chain release factors" evidence="8">
    <location>
        <begin position="230"/>
        <end position="246"/>
    </location>
</feature>
<proteinExistence type="inferred from homology"/>
<dbReference type="EMBL" id="LGKP01000007">
    <property type="protein sequence ID" value="KPL91185.1"/>
    <property type="molecule type" value="Genomic_DNA"/>
</dbReference>
<reference evidence="9 10" key="1">
    <citation type="submission" date="2015-07" db="EMBL/GenBank/DDBJ databases">
        <title>Whole genome sequence of Herpetosiphon geysericola DSM 7119.</title>
        <authorList>
            <person name="Hemp J."/>
            <person name="Ward L.M."/>
            <person name="Pace L.A."/>
            <person name="Fischer W.W."/>
        </authorList>
    </citation>
    <scope>NUCLEOTIDE SEQUENCE [LARGE SCALE GENOMIC DNA]</scope>
    <source>
        <strain evidence="9 10">DSM 7119</strain>
    </source>
</reference>
<sequence length="365" mass="41261">MEPEILARLARVEARYIELNDEMTQPDVLSDHVRLTTLAREQTELGELVGRYREFLQAEKALEESKAMLREENDPELREMAQMDIEELSARMEAIGAEVRVLLLPRDPNDEKNVIIEIRQGEGGDEAALFSADVYRMYQRYAETRGWKTELMSLSENGIGGFKEVIFEVQGQGAWSRLKYEGGVHRVQRVPATEARGRIHTSTITVAVLPEVEETAVEIKQEDYRIDVYRSGGHGGQGVNTTDSAVRIVYKGGTPDEIVVVCQDTRSQIKNRESALNVLRARLYAREQEKRQKELGESRLAQVGSGERAEKMRTYNYPQDRITDHRIGQNISNLPVVLDGALDRLIDALVTYDNAERLKALGMGA</sequence>
<dbReference type="STRING" id="70996.SE18_03310"/>
<comment type="subcellular location">
    <subcellularLocation>
        <location evidence="6">Cytoplasm</location>
    </subcellularLocation>
</comment>
<dbReference type="PANTHER" id="PTHR43804:SF7">
    <property type="entry name" value="LD18447P"/>
    <property type="match status" value="1"/>
</dbReference>
<evidence type="ECO:0000256" key="5">
    <source>
        <dbReference type="ARBA" id="ARBA00050039"/>
    </source>
</evidence>
<dbReference type="PATRIC" id="fig|70996.4.peg.1152"/>
<dbReference type="InterPro" id="IPR045853">
    <property type="entry name" value="Pep_chain_release_fac_I_sf"/>
</dbReference>
<evidence type="ECO:0000313" key="10">
    <source>
        <dbReference type="Proteomes" id="UP000050277"/>
    </source>
</evidence>
<evidence type="ECO:0000313" key="9">
    <source>
        <dbReference type="EMBL" id="KPL91185.1"/>
    </source>
</evidence>
<feature type="coiled-coil region" evidence="7">
    <location>
        <begin position="52"/>
        <end position="98"/>
    </location>
</feature>
<evidence type="ECO:0000256" key="3">
    <source>
        <dbReference type="ARBA" id="ARBA00022481"/>
    </source>
</evidence>
<dbReference type="Proteomes" id="UP000050277">
    <property type="component" value="Unassembled WGS sequence"/>
</dbReference>
<name>A0A0P6YCR1_9CHLR</name>
<dbReference type="InterPro" id="IPR005139">
    <property type="entry name" value="PCRF"/>
</dbReference>
<dbReference type="GO" id="GO:0005737">
    <property type="term" value="C:cytoplasm"/>
    <property type="evidence" value="ECO:0007669"/>
    <property type="project" value="UniProtKB-SubCell"/>
</dbReference>
<dbReference type="HAMAP" id="MF_00093">
    <property type="entry name" value="Rel_fac_1"/>
    <property type="match status" value="1"/>
</dbReference>
<keyword evidence="6" id="KW-0963">Cytoplasm</keyword>
<evidence type="ECO:0000259" key="8">
    <source>
        <dbReference type="PROSITE" id="PS00745"/>
    </source>
</evidence>
<dbReference type="InterPro" id="IPR004373">
    <property type="entry name" value="RF-1"/>
</dbReference>
<gene>
    <name evidence="6" type="primary">prfA</name>
    <name evidence="9" type="ORF">SE18_03310</name>
</gene>
<dbReference type="OrthoDB" id="9806673at2"/>
<feature type="modified residue" description="N5-methylglutamine" evidence="6">
    <location>
        <position position="237"/>
    </location>
</feature>
<keyword evidence="10" id="KW-1185">Reference proteome</keyword>
<protein>
    <recommendedName>
        <fullName evidence="5 6">Peptide chain release factor 1</fullName>
        <shortName evidence="6">RF-1</shortName>
    </recommendedName>
</protein>
<dbReference type="Pfam" id="PF03462">
    <property type="entry name" value="PCRF"/>
    <property type="match status" value="1"/>
</dbReference>